<proteinExistence type="predicted"/>
<gene>
    <name evidence="3" type="ordered locus">FraEuI1c_1862</name>
</gene>
<evidence type="ECO:0000313" key="3">
    <source>
        <dbReference type="EMBL" id="ADP79914.1"/>
    </source>
</evidence>
<dbReference type="HOGENOM" id="CLU_949146_0_0_11"/>
<accession>E3JCS4</accession>
<keyword evidence="2" id="KW-0812">Transmembrane</keyword>
<dbReference type="EMBL" id="CP002299">
    <property type="protein sequence ID" value="ADP79914.1"/>
    <property type="molecule type" value="Genomic_DNA"/>
</dbReference>
<dbReference type="AlphaFoldDB" id="E3JCS4"/>
<evidence type="ECO:0000256" key="2">
    <source>
        <dbReference type="SAM" id="Phobius"/>
    </source>
</evidence>
<dbReference type="STRING" id="298654.FraEuI1c_1862"/>
<dbReference type="OrthoDB" id="5178946at2"/>
<keyword evidence="2" id="KW-0472">Membrane</keyword>
<reference evidence="3 4" key="1">
    <citation type="submission" date="2010-10" db="EMBL/GenBank/DDBJ databases">
        <title>Complete sequence of Frankia sp. EuI1c.</title>
        <authorList>
            <consortium name="US DOE Joint Genome Institute"/>
            <person name="Lucas S."/>
            <person name="Copeland A."/>
            <person name="Lapidus A."/>
            <person name="Cheng J.-F."/>
            <person name="Bruce D."/>
            <person name="Goodwin L."/>
            <person name="Pitluck S."/>
            <person name="Chertkov O."/>
            <person name="Detter J.C."/>
            <person name="Han C."/>
            <person name="Tapia R."/>
            <person name="Land M."/>
            <person name="Hauser L."/>
            <person name="Jeffries C."/>
            <person name="Kyrpides N."/>
            <person name="Ivanova N."/>
            <person name="Mikhailova N."/>
            <person name="Beauchemin N."/>
            <person name="Sen A."/>
            <person name="Sur S.A."/>
            <person name="Gtari M."/>
            <person name="Wall L."/>
            <person name="Tisa L."/>
            <person name="Woyke T."/>
        </authorList>
    </citation>
    <scope>NUCLEOTIDE SEQUENCE [LARGE SCALE GENOMIC DNA]</scope>
    <source>
        <strain evidence="4">DSM 45817 / CECT 9037 / EuI1c</strain>
    </source>
</reference>
<feature type="transmembrane region" description="Helical" evidence="2">
    <location>
        <begin position="21"/>
        <end position="42"/>
    </location>
</feature>
<name>E3JCS4_PSEI1</name>
<dbReference type="InParanoid" id="E3JCS4"/>
<dbReference type="eggNOG" id="ENOG5033GGF">
    <property type="taxonomic scope" value="Bacteria"/>
</dbReference>
<keyword evidence="4" id="KW-1185">Reference proteome</keyword>
<sequence>MRGRNIARPAGRFGLGGRGTAAAVSVRVAFVAAAACCALTWAPVSSAGNAARAAGAPPAGHPASVPAAPVEARPVRLASDRVDLALRGLKAMTVPLPAAPAGDGVGAPAAAPAGGGGSPAADASPTAAAPVGGSASPAATALTAVAPTDDGDGPAATTLSGDYAAYVTAIDPVHATVTFDVVEWFTGTAAQQACTEDGNPGPWPAEQCNDYYVRDKNVVLRTLSVAPSAKVRYVDDNGPAAGVSLEDPSGGDVPGTLTELAGKRAQLGPDGRLKCFITVASGALTSIAEIFTP</sequence>
<organism evidence="3 4">
    <name type="scientific">Pseudofrankia inefficax (strain DSM 45817 / CECT 9037 / DDB 130130 / EuI1c)</name>
    <name type="common">Frankia inefficax</name>
    <dbReference type="NCBI Taxonomy" id="298654"/>
    <lineage>
        <taxon>Bacteria</taxon>
        <taxon>Bacillati</taxon>
        <taxon>Actinomycetota</taxon>
        <taxon>Actinomycetes</taxon>
        <taxon>Frankiales</taxon>
        <taxon>Frankiaceae</taxon>
        <taxon>Pseudofrankia</taxon>
    </lineage>
</organism>
<feature type="region of interest" description="Disordered" evidence="1">
    <location>
        <begin position="106"/>
        <end position="135"/>
    </location>
</feature>
<evidence type="ECO:0000256" key="1">
    <source>
        <dbReference type="SAM" id="MobiDB-lite"/>
    </source>
</evidence>
<dbReference type="Proteomes" id="UP000002484">
    <property type="component" value="Chromosome"/>
</dbReference>
<evidence type="ECO:0000313" key="4">
    <source>
        <dbReference type="Proteomes" id="UP000002484"/>
    </source>
</evidence>
<feature type="compositionally biased region" description="Low complexity" evidence="1">
    <location>
        <begin position="119"/>
        <end position="135"/>
    </location>
</feature>
<keyword evidence="2" id="KW-1133">Transmembrane helix</keyword>
<protein>
    <submittedName>
        <fullName evidence="3">Uncharacterized protein</fullName>
    </submittedName>
</protein>
<dbReference type="KEGG" id="fri:FraEuI1c_1862"/>